<keyword evidence="13" id="KW-1185">Reference proteome</keyword>
<dbReference type="Pfam" id="PF06429">
    <property type="entry name" value="Flg_bbr_C"/>
    <property type="match status" value="1"/>
</dbReference>
<dbReference type="Pfam" id="PF07559">
    <property type="entry name" value="FlgE_D2"/>
    <property type="match status" value="1"/>
</dbReference>
<evidence type="ECO:0000256" key="4">
    <source>
        <dbReference type="ARBA" id="ARBA00023143"/>
    </source>
</evidence>
<evidence type="ECO:0000313" key="10">
    <source>
        <dbReference type="EMBL" id="PHM31003.1"/>
    </source>
</evidence>
<dbReference type="SUPFAM" id="SSF117143">
    <property type="entry name" value="Flagellar hook protein flgE"/>
    <property type="match status" value="1"/>
</dbReference>
<dbReference type="InterPro" id="IPR010930">
    <property type="entry name" value="Flg_bb/hook_C_dom"/>
</dbReference>
<dbReference type="GO" id="GO:0009424">
    <property type="term" value="C:bacterial-type flagellum hook"/>
    <property type="evidence" value="ECO:0007669"/>
    <property type="project" value="TreeGrafter"/>
</dbReference>
<dbReference type="EMBL" id="FTLG01000083">
    <property type="protein sequence ID" value="SIP73087.1"/>
    <property type="molecule type" value="Genomic_DNA"/>
</dbReference>
<evidence type="ECO:0000313" key="12">
    <source>
        <dbReference type="Proteomes" id="UP000196435"/>
    </source>
</evidence>
<evidence type="ECO:0000259" key="6">
    <source>
        <dbReference type="Pfam" id="PF00460"/>
    </source>
</evidence>
<feature type="domain" description="Flagellar hook protein FlgE/F/G-like D1" evidence="9">
    <location>
        <begin position="76"/>
        <end position="142"/>
    </location>
</feature>
<dbReference type="NCBIfam" id="NF004238">
    <property type="entry name" value="PRK05682.1-1"/>
    <property type="match status" value="1"/>
</dbReference>
<keyword evidence="4 5" id="KW-0975">Bacterial flagellum</keyword>
<dbReference type="InterPro" id="IPR037058">
    <property type="entry name" value="Falgellar_hook_FlgE_sf"/>
</dbReference>
<comment type="function">
    <text evidence="5">A flexible structure which links the flagellar filament to the drive apparatus in the basal body.</text>
</comment>
<dbReference type="Gene3D" id="2.60.98.20">
    <property type="entry name" value="Flagellar hook protein FlgE"/>
    <property type="match status" value="1"/>
</dbReference>
<dbReference type="GO" id="GO:0071978">
    <property type="term" value="P:bacterial-type flagellum-dependent swarming motility"/>
    <property type="evidence" value="ECO:0007669"/>
    <property type="project" value="TreeGrafter"/>
</dbReference>
<reference evidence="11" key="1">
    <citation type="submission" date="2016-12" db="EMBL/GenBank/DDBJ databases">
        <authorList>
            <person name="Song W.-J."/>
            <person name="Kurnit D.M."/>
        </authorList>
    </citation>
    <scope>NUCLEOTIDE SEQUENCE [LARGE SCALE GENOMIC DNA]</scope>
    <source>
        <strain evidence="11">HGB1681</strain>
    </source>
</reference>
<dbReference type="GO" id="GO:0005829">
    <property type="term" value="C:cytosol"/>
    <property type="evidence" value="ECO:0007669"/>
    <property type="project" value="TreeGrafter"/>
</dbReference>
<protein>
    <recommendedName>
        <fullName evidence="3 5">Flagellar hook protein FlgE</fullName>
    </recommendedName>
</protein>
<evidence type="ECO:0000256" key="5">
    <source>
        <dbReference type="RuleBase" id="RU362116"/>
    </source>
</evidence>
<dbReference type="PROSITE" id="PS00588">
    <property type="entry name" value="FLAGELLA_BB_ROD"/>
    <property type="match status" value="1"/>
</dbReference>
<accession>A0A1N6MWC1</accession>
<evidence type="ECO:0000259" key="8">
    <source>
        <dbReference type="Pfam" id="PF07559"/>
    </source>
</evidence>
<dbReference type="PANTHER" id="PTHR30435:SF1">
    <property type="entry name" value="FLAGELLAR HOOK PROTEIN FLGE"/>
    <property type="match status" value="1"/>
</dbReference>
<evidence type="ECO:0000256" key="2">
    <source>
        <dbReference type="ARBA" id="ARBA00009677"/>
    </source>
</evidence>
<dbReference type="InterPro" id="IPR019776">
    <property type="entry name" value="Flagellar_basal_body_rod_CS"/>
</dbReference>
<name>A0A1N6MWC1_9GAMM</name>
<sequence>MAFSQAVSGLNAAASNLDVIGNNIANSATFGFKSSSAAFADVFSGSDVGLGVKVSGMVQNFKDGSTTTTNRQLDMAITQGGFFRMLDENGNIYYSRNGQFKMDSDRNLINMQGMKLTGYPAVQGANGPEIQRGAAPGPIAIATDMLDAKATTKVTMTTNLNSMNKAIDTTANPFDPAKKDSFNYSTGMSVYDSLGNEHNVNVFFVKTEDNKWEIHAQDTSVAGSATQKLGNVEFDNNGRIKGNDNAFAFNMPALNGSNPAAINIDFNGSKQQSIQQDSVSNLQQDGYEAGHFTNYRVDADGKIYGIYSNQQTQVLGQVVLANFSNPEGLASQGDNVWVETGASGSPVVGTAGSGNFGKLISGALEASNVDMSQELVNMIVAQRNYQSNAQTIKTQDQILQTLVSMR</sequence>
<evidence type="ECO:0000259" key="7">
    <source>
        <dbReference type="Pfam" id="PF06429"/>
    </source>
</evidence>
<reference evidence="12" key="2">
    <citation type="submission" date="2016-12" db="EMBL/GenBank/DDBJ databases">
        <authorList>
            <person name="Gaudriault S."/>
        </authorList>
    </citation>
    <scope>NUCLEOTIDE SEQUENCE [LARGE SCALE GENOMIC DNA]</scope>
    <source>
        <strain evidence="12">HGB1681 (deposited as PTA-6826 in the American Type Culture Collection)</strain>
    </source>
</reference>
<dbReference type="InterPro" id="IPR020013">
    <property type="entry name" value="Flagellar_FlgE/F/G"/>
</dbReference>
<dbReference type="PANTHER" id="PTHR30435">
    <property type="entry name" value="FLAGELLAR PROTEIN"/>
    <property type="match status" value="1"/>
</dbReference>
<proteinExistence type="inferred from homology"/>
<dbReference type="OrthoDB" id="8578401at2"/>
<dbReference type="Pfam" id="PF00460">
    <property type="entry name" value="Flg_bb_rod"/>
    <property type="match status" value="1"/>
</dbReference>
<dbReference type="InterPro" id="IPR037925">
    <property type="entry name" value="FlgE/F/G-like"/>
</dbReference>
<dbReference type="AlphaFoldDB" id="A0A1N6MWC1"/>
<dbReference type="InterPro" id="IPR001444">
    <property type="entry name" value="Flag_bb_rod_N"/>
</dbReference>
<dbReference type="Proteomes" id="UP000224871">
    <property type="component" value="Unassembled WGS sequence"/>
</dbReference>
<keyword evidence="11" id="KW-0966">Cell projection</keyword>
<dbReference type="Proteomes" id="UP000196435">
    <property type="component" value="Unassembled WGS sequence"/>
</dbReference>
<dbReference type="GO" id="GO:0009425">
    <property type="term" value="C:bacterial-type flagellum basal body"/>
    <property type="evidence" value="ECO:0007669"/>
    <property type="project" value="UniProtKB-SubCell"/>
</dbReference>
<dbReference type="RefSeq" id="WP_086956299.1">
    <property type="nucleotide sequence ID" value="NZ_CAWNQC010000247.1"/>
</dbReference>
<evidence type="ECO:0000256" key="1">
    <source>
        <dbReference type="ARBA" id="ARBA00004117"/>
    </source>
</evidence>
<evidence type="ECO:0000313" key="11">
    <source>
        <dbReference type="EMBL" id="SIP73087.1"/>
    </source>
</evidence>
<evidence type="ECO:0000259" key="9">
    <source>
        <dbReference type="Pfam" id="PF22692"/>
    </source>
</evidence>
<evidence type="ECO:0000256" key="3">
    <source>
        <dbReference type="ARBA" id="ARBA00019015"/>
    </source>
</evidence>
<evidence type="ECO:0000313" key="13">
    <source>
        <dbReference type="Proteomes" id="UP000224871"/>
    </source>
</evidence>
<dbReference type="InterPro" id="IPR053967">
    <property type="entry name" value="LlgE_F_G-like_D1"/>
</dbReference>
<feature type="domain" description="Flagellar basal body rod protein N-terminal" evidence="6">
    <location>
        <begin position="6"/>
        <end position="33"/>
    </location>
</feature>
<feature type="domain" description="Flagellar hook protein FlgE D2" evidence="8">
    <location>
        <begin position="159"/>
        <end position="287"/>
    </location>
</feature>
<comment type="similarity">
    <text evidence="2 5">Belongs to the flagella basal body rod proteins family.</text>
</comment>
<gene>
    <name evidence="11" type="primary">flgE</name>
    <name evidence="10" type="ORF">Xinn_03188</name>
    <name evidence="11" type="ORF">XIS1_1730004</name>
</gene>
<dbReference type="Pfam" id="PF22692">
    <property type="entry name" value="LlgE_F_G_D1"/>
    <property type="match status" value="1"/>
</dbReference>
<dbReference type="EMBL" id="NIBU01000049">
    <property type="protein sequence ID" value="PHM31003.1"/>
    <property type="molecule type" value="Genomic_DNA"/>
</dbReference>
<reference evidence="10 13" key="3">
    <citation type="journal article" date="2017" name="Nat. Microbiol.">
        <title>Natural product diversity associated with the nematode symbionts Photorhabdus and Xenorhabdus.</title>
        <authorList>
            <person name="Tobias N.J."/>
            <person name="Wolff H."/>
            <person name="Djahanschiri B."/>
            <person name="Grundmann F."/>
            <person name="Kronenwerth M."/>
            <person name="Shi Y.M."/>
            <person name="Simonyi S."/>
            <person name="Grun P."/>
            <person name="Shapiro-Ilan D."/>
            <person name="Pidot S.J."/>
            <person name="Stinear T.P."/>
            <person name="Ebersberger I."/>
            <person name="Bode H.B."/>
        </authorList>
    </citation>
    <scope>NUCLEOTIDE SEQUENCE [LARGE SCALE GENOMIC DNA]</scope>
    <source>
        <strain evidence="10 13">DSM 16336</strain>
    </source>
</reference>
<keyword evidence="11" id="KW-0282">Flagellum</keyword>
<organism evidence="11 12">
    <name type="scientific">Xenorhabdus innexi</name>
    <dbReference type="NCBI Taxonomy" id="290109"/>
    <lineage>
        <taxon>Bacteria</taxon>
        <taxon>Pseudomonadati</taxon>
        <taxon>Pseudomonadota</taxon>
        <taxon>Gammaproteobacteria</taxon>
        <taxon>Enterobacterales</taxon>
        <taxon>Morganellaceae</taxon>
        <taxon>Xenorhabdus</taxon>
    </lineage>
</organism>
<keyword evidence="11" id="KW-0969">Cilium</keyword>
<dbReference type="NCBIfam" id="TIGR03506">
    <property type="entry name" value="FlgEFG_subfam"/>
    <property type="match status" value="1"/>
</dbReference>
<comment type="subcellular location">
    <subcellularLocation>
        <location evidence="1 5">Bacterial flagellum basal body</location>
    </subcellularLocation>
</comment>
<dbReference type="InterPro" id="IPR011491">
    <property type="entry name" value="FlgE_D2"/>
</dbReference>
<feature type="domain" description="Flagellar basal-body/hook protein C-terminal" evidence="7">
    <location>
        <begin position="361"/>
        <end position="405"/>
    </location>
</feature>